<accession>H6BY11</accession>
<gene>
    <name evidence="2" type="ORF">HMPREF1120_04708</name>
</gene>
<evidence type="ECO:0000313" key="2">
    <source>
        <dbReference type="EMBL" id="EHY56633.1"/>
    </source>
</evidence>
<dbReference type="VEuPathDB" id="FungiDB:HMPREF1120_04708"/>
<name>H6BY11_EXODN</name>
<feature type="compositionally biased region" description="Polar residues" evidence="1">
    <location>
        <begin position="137"/>
        <end position="148"/>
    </location>
</feature>
<feature type="region of interest" description="Disordered" evidence="1">
    <location>
        <begin position="1"/>
        <end position="22"/>
    </location>
</feature>
<protein>
    <submittedName>
        <fullName evidence="2">Uncharacterized protein</fullName>
    </submittedName>
</protein>
<keyword evidence="3" id="KW-1185">Reference proteome</keyword>
<dbReference type="InParanoid" id="H6BY11"/>
<dbReference type="AlphaFoldDB" id="H6BY11"/>
<organism evidence="2 3">
    <name type="scientific">Exophiala dermatitidis (strain ATCC 34100 / CBS 525.76 / NIH/UT8656)</name>
    <name type="common">Black yeast</name>
    <name type="synonym">Wangiella dermatitidis</name>
    <dbReference type="NCBI Taxonomy" id="858893"/>
    <lineage>
        <taxon>Eukaryota</taxon>
        <taxon>Fungi</taxon>
        <taxon>Dikarya</taxon>
        <taxon>Ascomycota</taxon>
        <taxon>Pezizomycotina</taxon>
        <taxon>Eurotiomycetes</taxon>
        <taxon>Chaetothyriomycetidae</taxon>
        <taxon>Chaetothyriales</taxon>
        <taxon>Herpotrichiellaceae</taxon>
        <taxon>Exophiala</taxon>
    </lineage>
</organism>
<dbReference type="EMBL" id="JH226133">
    <property type="protein sequence ID" value="EHY56633.1"/>
    <property type="molecule type" value="Genomic_DNA"/>
</dbReference>
<sequence>MGAERRLEGSREEISTPAQADSNSAMAFTSHGIVARWRPTWRSGLGVVNLSSEMQMLPAVACGFVGEDWLTRVIDFCAWRPEQGTRHIKLQGTARDRAVQQTPAALAAGHQQLEPEIAKISEQRLQQHEARLVRGVSPTSSTSNPLFP</sequence>
<feature type="compositionally biased region" description="Basic and acidic residues" evidence="1">
    <location>
        <begin position="1"/>
        <end position="14"/>
    </location>
</feature>
<dbReference type="HOGENOM" id="CLU_1758817_0_0_1"/>
<evidence type="ECO:0000256" key="1">
    <source>
        <dbReference type="SAM" id="MobiDB-lite"/>
    </source>
</evidence>
<dbReference type="GeneID" id="20309347"/>
<feature type="region of interest" description="Disordered" evidence="1">
    <location>
        <begin position="129"/>
        <end position="148"/>
    </location>
</feature>
<dbReference type="Proteomes" id="UP000007304">
    <property type="component" value="Unassembled WGS sequence"/>
</dbReference>
<dbReference type="RefSeq" id="XP_009157094.1">
    <property type="nucleotide sequence ID" value="XM_009158846.1"/>
</dbReference>
<evidence type="ECO:0000313" key="3">
    <source>
        <dbReference type="Proteomes" id="UP000007304"/>
    </source>
</evidence>
<proteinExistence type="predicted"/>
<reference evidence="2" key="1">
    <citation type="submission" date="2011-07" db="EMBL/GenBank/DDBJ databases">
        <title>The Genome Sequence of Exophiala (Wangiella) dermatitidis NIH/UT8656.</title>
        <authorList>
            <consortium name="The Broad Institute Genome Sequencing Platform"/>
            <person name="Cuomo C."/>
            <person name="Wang Z."/>
            <person name="Hunicke-Smith S."/>
            <person name="Szanislo P.J."/>
            <person name="Earl A."/>
            <person name="Young S.K."/>
            <person name="Zeng Q."/>
            <person name="Gargeya S."/>
            <person name="Fitzgerald M."/>
            <person name="Haas B."/>
            <person name="Abouelleil A."/>
            <person name="Alvarado L."/>
            <person name="Arachchi H.M."/>
            <person name="Berlin A."/>
            <person name="Brown A."/>
            <person name="Chapman S.B."/>
            <person name="Chen Z."/>
            <person name="Dunbar C."/>
            <person name="Freedman E."/>
            <person name="Gearin G."/>
            <person name="Gellesch M."/>
            <person name="Goldberg J."/>
            <person name="Griggs A."/>
            <person name="Gujja S."/>
            <person name="Heiman D."/>
            <person name="Howarth C."/>
            <person name="Larson L."/>
            <person name="Lui A."/>
            <person name="MacDonald P.J.P."/>
            <person name="Montmayeur A."/>
            <person name="Murphy C."/>
            <person name="Neiman D."/>
            <person name="Pearson M."/>
            <person name="Priest M."/>
            <person name="Roberts A."/>
            <person name="Saif S."/>
            <person name="Shea T."/>
            <person name="Shenoy N."/>
            <person name="Sisk P."/>
            <person name="Stolte C."/>
            <person name="Sykes S."/>
            <person name="Wortman J."/>
            <person name="Nusbaum C."/>
            <person name="Birren B."/>
        </authorList>
    </citation>
    <scope>NUCLEOTIDE SEQUENCE</scope>
    <source>
        <strain evidence="2">NIH/UT8656</strain>
    </source>
</reference>